<dbReference type="EMBL" id="SODV01000001">
    <property type="protein sequence ID" value="TDX02070.1"/>
    <property type="molecule type" value="Genomic_DNA"/>
</dbReference>
<proteinExistence type="predicted"/>
<sequence length="767" mass="85176">MLCCLHCVGALGGDFRWARDTTILVRDTVGPPDSATVFVLSYSRGSCKTSICTMDSYPTHYSPIEPEKNPPVTVIAMKTKTLHRYPHGDFTYDYSLHSSPDTSYPGSSFVQHQVTANVSTTLLDKYPVLFHAGVFQTNIPYINNYIDANVQFDRRTYGSSLLNQEENRILGRIRGDEQKDSLLYASSVSRYNSNQSLYGWLNSDKQVQQLISSANVLKQDSLQGDSAANGALAQLRGMTPNMPSASVAQALSAPAVPKPGLQDTSKLNSPDTSAVQNAIAFIQEYDGKLSAWQKSLKSQDSLQHQFDSSRNALQARKDSVDKLSNAGDLNGLKKMYPDSSKGGGSWLLGIRQASIGRSSVNYTELSAKNISVLGVNVEYCRHYYAAFAAGKIDFRYLDFLTGTSSPNQYVILGRFGVGEPEHKHLYFTVYTGTKQTSYVNTSGAPDVNHLTGITLEGRFPIDRNTYVTAEVAKSSYPQYIATGAASGKMLSFGDRANEAYSLQFFSYIPWSDTHIYGMYNRMGVYFQCFNLFNNNANTSTWQARVDQYFWRKRVVVNASVKRDDYSTPFVVNNYDSKSVFYSLQASLRLPKLPVFTAGFLPCSQLTSVNGQLVENRFYTLMGSATYAYKLRSLLMTSSLVYTRYFNSSNQAGFLFYDAQSWFFNQTILLHNLTLSGSATLTKSPGYTLLSAGPGVQWRISPVISAGGGIKYNSLNGTPEPLGYNGNVSWQMKRLGRLALSYERGYLPSPSGRLFQNDWGRATYTKTF</sequence>
<organism evidence="1 2">
    <name type="scientific">Dinghuibacter silviterrae</name>
    <dbReference type="NCBI Taxonomy" id="1539049"/>
    <lineage>
        <taxon>Bacteria</taxon>
        <taxon>Pseudomonadati</taxon>
        <taxon>Bacteroidota</taxon>
        <taxon>Chitinophagia</taxon>
        <taxon>Chitinophagales</taxon>
        <taxon>Chitinophagaceae</taxon>
        <taxon>Dinghuibacter</taxon>
    </lineage>
</organism>
<gene>
    <name evidence="1" type="ORF">EDB95_3119</name>
</gene>
<dbReference type="AlphaFoldDB" id="A0A4R8DUK8"/>
<dbReference type="Proteomes" id="UP000294498">
    <property type="component" value="Unassembled WGS sequence"/>
</dbReference>
<comment type="caution">
    <text evidence="1">The sequence shown here is derived from an EMBL/GenBank/DDBJ whole genome shotgun (WGS) entry which is preliminary data.</text>
</comment>
<name>A0A4R8DUK8_9BACT</name>
<accession>A0A4R8DUK8</accession>
<keyword evidence="2" id="KW-1185">Reference proteome</keyword>
<evidence type="ECO:0000313" key="2">
    <source>
        <dbReference type="Proteomes" id="UP000294498"/>
    </source>
</evidence>
<protein>
    <submittedName>
        <fullName evidence="1">Uncharacterized protein</fullName>
    </submittedName>
</protein>
<reference evidence="1 2" key="1">
    <citation type="submission" date="2019-03" db="EMBL/GenBank/DDBJ databases">
        <title>Genomic Encyclopedia of Type Strains, Phase IV (KMG-IV): sequencing the most valuable type-strain genomes for metagenomic binning, comparative biology and taxonomic classification.</title>
        <authorList>
            <person name="Goeker M."/>
        </authorList>
    </citation>
    <scope>NUCLEOTIDE SEQUENCE [LARGE SCALE GENOMIC DNA]</scope>
    <source>
        <strain evidence="1 2">DSM 100059</strain>
    </source>
</reference>
<evidence type="ECO:0000313" key="1">
    <source>
        <dbReference type="EMBL" id="TDX02070.1"/>
    </source>
</evidence>